<name>A0A067RAG2_ZOONE</name>
<evidence type="ECO:0000256" key="1">
    <source>
        <dbReference type="ARBA" id="ARBA00004141"/>
    </source>
</evidence>
<dbReference type="GO" id="GO:0015031">
    <property type="term" value="P:protein transport"/>
    <property type="evidence" value="ECO:0007669"/>
    <property type="project" value="UniProtKB-KW"/>
</dbReference>
<dbReference type="CDD" id="cd17347">
    <property type="entry name" value="MFS_SLC15A1_2_like"/>
    <property type="match status" value="1"/>
</dbReference>
<dbReference type="eggNOG" id="KOG1237">
    <property type="taxonomic scope" value="Eukaryota"/>
</dbReference>
<proteinExistence type="inferred from homology"/>
<evidence type="ECO:0000313" key="11">
    <source>
        <dbReference type="EMBL" id="KDR20782.1"/>
    </source>
</evidence>
<keyword evidence="3" id="KW-0813">Transport</keyword>
<accession>A0A067RAG2</accession>
<dbReference type="Proteomes" id="UP000027135">
    <property type="component" value="Unassembled WGS sequence"/>
</dbReference>
<evidence type="ECO:0000256" key="8">
    <source>
        <dbReference type="ARBA" id="ARBA00023136"/>
    </source>
</evidence>
<dbReference type="InParanoid" id="A0A067RAG2"/>
<dbReference type="OMA" id="FMTFDAD"/>
<comment type="subcellular location">
    <subcellularLocation>
        <location evidence="1">Membrane</location>
        <topology evidence="1">Multi-pass membrane protein</topology>
    </subcellularLocation>
</comment>
<feature type="transmembrane region" description="Helical" evidence="10">
    <location>
        <begin position="275"/>
        <end position="296"/>
    </location>
</feature>
<evidence type="ECO:0000256" key="5">
    <source>
        <dbReference type="ARBA" id="ARBA00022856"/>
    </source>
</evidence>
<feature type="transmembrane region" description="Helical" evidence="10">
    <location>
        <begin position="116"/>
        <end position="135"/>
    </location>
</feature>
<feature type="non-terminal residue" evidence="11">
    <location>
        <position position="1"/>
    </location>
</feature>
<evidence type="ECO:0000313" key="12">
    <source>
        <dbReference type="Proteomes" id="UP000027135"/>
    </source>
</evidence>
<feature type="transmembrane region" description="Helical" evidence="10">
    <location>
        <begin position="580"/>
        <end position="601"/>
    </location>
</feature>
<sequence>KYPKSVFFIVSNEFCERFSYYGMRTILALYLRNILLYSDDDATVIYHVFAMFCYFFPLFGAMLADTLIGKFRELSIVGLLLIAIGTGGIKPCVSAFGGDQFKLPQQEKQLQQFFSLFYFAINSGSLISTFLTPVLREDVKCFDQDTCYPLAFGIPAVLMIISVIIFVLGKRLYVIKKPEGNVLLSVSKCIWHALIRKGKLKKHDKREHWLDYADDKYDKTLINDTKATLRVLFLYLPLPFFWALFDQQGSRWTFQATRMNGELGDWTLKPDQMQVVNPLLILIFIPIFETALYPLLAKCNIKRPLQKLGIGGVLAAIAFVVSAIVEIQLQDTYAVLPQSGEAQLRIFNGFNCPVTVDVSEVDRVTIEPLSYWNAQTLSVDGNRVYNVEVHGDGCSDQFEFRGFVNVTENEGTSYFITGDSSNATIVSLETSSSPYDIIDKSKSGDPLLRILYGFADMQVNRTLRFEEVDDGTETKEFTLFHNTHTTETEEIPPTTYHVSLDGTNLEEQKLQLGGVYTLIIHESANEIRMSLLTITQPNTVHMLWLIPQYFIITMGEVMFSITGLEFSFTQYAPAPVSMKSVLQAGWLLTVAFGNLIVVIIAEAKFFDSQAHEFFLFAGLMLVDMAIFSLMAMKYKYVEVPKAEDEDESKSGELALKETQFSKKNGIDNTSFKGDEQG</sequence>
<keyword evidence="12" id="KW-1185">Reference proteome</keyword>
<dbReference type="AlphaFoldDB" id="A0A067RAG2"/>
<dbReference type="InterPro" id="IPR000109">
    <property type="entry name" value="POT_fam"/>
</dbReference>
<feature type="transmembrane region" description="Helical" evidence="10">
    <location>
        <begin position="613"/>
        <end position="632"/>
    </location>
</feature>
<dbReference type="Gene3D" id="1.20.1250.20">
    <property type="entry name" value="MFS general substrate transporter like domains"/>
    <property type="match status" value="2"/>
</dbReference>
<feature type="transmembrane region" description="Helical" evidence="10">
    <location>
        <begin position="308"/>
        <end position="329"/>
    </location>
</feature>
<organism evidence="11 12">
    <name type="scientific">Zootermopsis nevadensis</name>
    <name type="common">Dampwood termite</name>
    <dbReference type="NCBI Taxonomy" id="136037"/>
    <lineage>
        <taxon>Eukaryota</taxon>
        <taxon>Metazoa</taxon>
        <taxon>Ecdysozoa</taxon>
        <taxon>Arthropoda</taxon>
        <taxon>Hexapoda</taxon>
        <taxon>Insecta</taxon>
        <taxon>Pterygota</taxon>
        <taxon>Neoptera</taxon>
        <taxon>Polyneoptera</taxon>
        <taxon>Dictyoptera</taxon>
        <taxon>Blattodea</taxon>
        <taxon>Blattoidea</taxon>
        <taxon>Termitoidae</taxon>
        <taxon>Termopsidae</taxon>
        <taxon>Zootermopsis</taxon>
    </lineage>
</organism>
<feature type="transmembrane region" description="Helical" evidence="10">
    <location>
        <begin position="227"/>
        <end position="245"/>
    </location>
</feature>
<dbReference type="FunFam" id="1.20.1250.20:FF:000379">
    <property type="entry name" value="Uncharacterized protein, isoform A"/>
    <property type="match status" value="1"/>
</dbReference>
<comment type="similarity">
    <text evidence="2">Belongs to the major facilitator superfamily. Proton-dependent oligopeptide transporter (POT/PTR) (TC 2.A.17) family.</text>
</comment>
<feature type="transmembrane region" description="Helical" evidence="10">
    <location>
        <begin position="44"/>
        <end position="64"/>
    </location>
</feature>
<dbReference type="FunCoup" id="A0A067RAG2">
    <property type="interactions" value="49"/>
</dbReference>
<dbReference type="GO" id="GO:0015833">
    <property type="term" value="P:peptide transport"/>
    <property type="evidence" value="ECO:0007669"/>
    <property type="project" value="UniProtKB-KW"/>
</dbReference>
<feature type="transmembrane region" description="Helical" evidence="10">
    <location>
        <begin position="147"/>
        <end position="168"/>
    </location>
</feature>
<evidence type="ECO:0000256" key="4">
    <source>
        <dbReference type="ARBA" id="ARBA00022692"/>
    </source>
</evidence>
<dbReference type="GO" id="GO:0022857">
    <property type="term" value="F:transmembrane transporter activity"/>
    <property type="evidence" value="ECO:0007669"/>
    <property type="project" value="InterPro"/>
</dbReference>
<evidence type="ECO:0000256" key="10">
    <source>
        <dbReference type="SAM" id="Phobius"/>
    </source>
</evidence>
<gene>
    <name evidence="11" type="ORF">L798_05025</name>
</gene>
<dbReference type="InterPro" id="IPR036259">
    <property type="entry name" value="MFS_trans_sf"/>
</dbReference>
<dbReference type="EMBL" id="KK852588">
    <property type="protein sequence ID" value="KDR20782.1"/>
    <property type="molecule type" value="Genomic_DNA"/>
</dbReference>
<dbReference type="Pfam" id="PF00854">
    <property type="entry name" value="PTR2"/>
    <property type="match status" value="2"/>
</dbReference>
<evidence type="ECO:0000256" key="9">
    <source>
        <dbReference type="ARBA" id="ARBA00078114"/>
    </source>
</evidence>
<dbReference type="STRING" id="136037.A0A067RAG2"/>
<reference evidence="11 12" key="1">
    <citation type="journal article" date="2014" name="Nat. Commun.">
        <title>Molecular traces of alternative social organization in a termite genome.</title>
        <authorList>
            <person name="Terrapon N."/>
            <person name="Li C."/>
            <person name="Robertson H.M."/>
            <person name="Ji L."/>
            <person name="Meng X."/>
            <person name="Booth W."/>
            <person name="Chen Z."/>
            <person name="Childers C.P."/>
            <person name="Glastad K.M."/>
            <person name="Gokhale K."/>
            <person name="Gowin J."/>
            <person name="Gronenberg W."/>
            <person name="Hermansen R.A."/>
            <person name="Hu H."/>
            <person name="Hunt B.G."/>
            <person name="Huylmans A.K."/>
            <person name="Khalil S.M."/>
            <person name="Mitchell R.D."/>
            <person name="Munoz-Torres M.C."/>
            <person name="Mustard J.A."/>
            <person name="Pan H."/>
            <person name="Reese J.T."/>
            <person name="Scharf M.E."/>
            <person name="Sun F."/>
            <person name="Vogel H."/>
            <person name="Xiao J."/>
            <person name="Yang W."/>
            <person name="Yang Z."/>
            <person name="Yang Z."/>
            <person name="Zhou J."/>
            <person name="Zhu J."/>
            <person name="Brent C.S."/>
            <person name="Elsik C.G."/>
            <person name="Goodisman M.A."/>
            <person name="Liberles D.A."/>
            <person name="Roe R.M."/>
            <person name="Vargo E.L."/>
            <person name="Vilcinskas A."/>
            <person name="Wang J."/>
            <person name="Bornberg-Bauer E."/>
            <person name="Korb J."/>
            <person name="Zhang G."/>
            <person name="Liebig J."/>
        </authorList>
    </citation>
    <scope>NUCLEOTIDE SEQUENCE [LARGE SCALE GENOMIC DNA]</scope>
    <source>
        <tissue evidence="11">Whole organism</tissue>
    </source>
</reference>
<keyword evidence="8 10" id="KW-0472">Membrane</keyword>
<dbReference type="GO" id="GO:0016020">
    <property type="term" value="C:membrane"/>
    <property type="evidence" value="ECO:0007669"/>
    <property type="project" value="UniProtKB-SubCell"/>
</dbReference>
<keyword evidence="4 10" id="KW-0812">Transmembrane</keyword>
<evidence type="ECO:0000256" key="3">
    <source>
        <dbReference type="ARBA" id="ARBA00022448"/>
    </source>
</evidence>
<evidence type="ECO:0000256" key="2">
    <source>
        <dbReference type="ARBA" id="ARBA00005982"/>
    </source>
</evidence>
<feature type="transmembrane region" description="Helical" evidence="10">
    <location>
        <begin position="76"/>
        <end position="96"/>
    </location>
</feature>
<keyword evidence="5" id="KW-0571">Peptide transport</keyword>
<dbReference type="PANTHER" id="PTHR11654">
    <property type="entry name" value="OLIGOPEPTIDE TRANSPORTER-RELATED"/>
    <property type="match status" value="1"/>
</dbReference>
<dbReference type="SUPFAM" id="SSF103473">
    <property type="entry name" value="MFS general substrate transporter"/>
    <property type="match status" value="1"/>
</dbReference>
<feature type="transmembrane region" description="Helical" evidence="10">
    <location>
        <begin position="542"/>
        <end position="568"/>
    </location>
</feature>
<evidence type="ECO:0000256" key="6">
    <source>
        <dbReference type="ARBA" id="ARBA00022927"/>
    </source>
</evidence>
<keyword evidence="7 10" id="KW-1133">Transmembrane helix</keyword>
<dbReference type="FunFam" id="1.20.1250.20:FF:000049">
    <property type="entry name" value="Solute carrier family 15 member 2"/>
    <property type="match status" value="1"/>
</dbReference>
<keyword evidence="6" id="KW-0653">Protein transport</keyword>
<protein>
    <recommendedName>
        <fullName evidence="9">Oligopeptide transporter 1</fullName>
    </recommendedName>
</protein>
<evidence type="ECO:0000256" key="7">
    <source>
        <dbReference type="ARBA" id="ARBA00022989"/>
    </source>
</evidence>